<evidence type="ECO:0000313" key="3">
    <source>
        <dbReference type="Proteomes" id="UP000184420"/>
    </source>
</evidence>
<proteinExistence type="predicted"/>
<keyword evidence="3" id="KW-1185">Reference proteome</keyword>
<evidence type="ECO:0000259" key="1">
    <source>
        <dbReference type="Pfam" id="PF10026"/>
    </source>
</evidence>
<dbReference type="AlphaFoldDB" id="A0A1M6V907"/>
<accession>A0A1M6V907</accession>
<protein>
    <submittedName>
        <fullName evidence="2">Predicted Zn-dependent protease</fullName>
    </submittedName>
</protein>
<keyword evidence="2" id="KW-0645">Protease</keyword>
<dbReference type="InterPro" id="IPR018728">
    <property type="entry name" value="DUF2268"/>
</dbReference>
<dbReference type="STRING" id="1419482.SAMN05444266_101110"/>
<reference evidence="2 3" key="1">
    <citation type="submission" date="2016-11" db="EMBL/GenBank/DDBJ databases">
        <authorList>
            <person name="Jaros S."/>
            <person name="Januszkiewicz K."/>
            <person name="Wedrychowicz H."/>
        </authorList>
    </citation>
    <scope>NUCLEOTIDE SEQUENCE [LARGE SCALE GENOMIC DNA]</scope>
    <source>
        <strain evidence="2 3">DSM 27406</strain>
    </source>
</reference>
<dbReference type="Pfam" id="PF10026">
    <property type="entry name" value="DUF2268"/>
    <property type="match status" value="1"/>
</dbReference>
<dbReference type="OrthoDB" id="6402335at2"/>
<sequence>MTTSLMRKILFVIVLLLAGNASVTAQLKYNVVTSDIPLFWQMYDHLQQITDSAARVKLVETEYLSKGSPGLHQFATMREMTAAGFVKSFRKYPLFWQHIREKTLAVQQQLPEVYAILDRYEKIYPSWHRPDVYFTIGYLGTGGTTTQKELLIGTEIAAADSTINSEGMQPMLRNYFRNNRGIAHLVAHEITHTQQKGVDKEGGWHTNLLGYCLAEGICDFVAELLLEKELETPYIHYGKLHEAAVWQQFQQEMAGNDVSNWLYNNGKKGEQADLGYFVGYAISKSYYLHTKNKTKALQALIGIDVEDIHSLNKILKQSRYHGDFFK</sequence>
<dbReference type="Proteomes" id="UP000184420">
    <property type="component" value="Unassembled WGS sequence"/>
</dbReference>
<gene>
    <name evidence="2" type="ORF">SAMN05444266_101110</name>
</gene>
<evidence type="ECO:0000313" key="2">
    <source>
        <dbReference type="EMBL" id="SHK77861.1"/>
    </source>
</evidence>
<name>A0A1M6V907_9BACT</name>
<keyword evidence="2" id="KW-0378">Hydrolase</keyword>
<dbReference type="GO" id="GO:0008233">
    <property type="term" value="F:peptidase activity"/>
    <property type="evidence" value="ECO:0007669"/>
    <property type="project" value="UniProtKB-KW"/>
</dbReference>
<organism evidence="2 3">
    <name type="scientific">Chitinophaga jiangningensis</name>
    <dbReference type="NCBI Taxonomy" id="1419482"/>
    <lineage>
        <taxon>Bacteria</taxon>
        <taxon>Pseudomonadati</taxon>
        <taxon>Bacteroidota</taxon>
        <taxon>Chitinophagia</taxon>
        <taxon>Chitinophagales</taxon>
        <taxon>Chitinophagaceae</taxon>
        <taxon>Chitinophaga</taxon>
    </lineage>
</organism>
<feature type="domain" description="DUF2268" evidence="1">
    <location>
        <begin position="178"/>
        <end position="297"/>
    </location>
</feature>
<dbReference type="GO" id="GO:0006508">
    <property type="term" value="P:proteolysis"/>
    <property type="evidence" value="ECO:0007669"/>
    <property type="project" value="UniProtKB-KW"/>
</dbReference>
<dbReference type="EMBL" id="FRBL01000001">
    <property type="protein sequence ID" value="SHK77861.1"/>
    <property type="molecule type" value="Genomic_DNA"/>
</dbReference>